<proteinExistence type="predicted"/>
<dbReference type="NCBIfam" id="TIGR04183">
    <property type="entry name" value="Por_Secre_tail"/>
    <property type="match status" value="1"/>
</dbReference>
<protein>
    <submittedName>
        <fullName evidence="5">T9SS type A sorting domain-containing protein</fullName>
    </submittedName>
</protein>
<dbReference type="InterPro" id="IPR025667">
    <property type="entry name" value="SprB_repeat"/>
</dbReference>
<dbReference type="Pfam" id="PF13385">
    <property type="entry name" value="Laminin_G_3"/>
    <property type="match status" value="1"/>
</dbReference>
<feature type="region of interest" description="Disordered" evidence="3">
    <location>
        <begin position="2167"/>
        <end position="2186"/>
    </location>
</feature>
<evidence type="ECO:0000313" key="5">
    <source>
        <dbReference type="EMBL" id="TRO64046.1"/>
    </source>
</evidence>
<dbReference type="InterPro" id="IPR035986">
    <property type="entry name" value="PKD_dom_sf"/>
</dbReference>
<organism evidence="5 6">
    <name type="scientific">Christiangramia sabulilitoris</name>
    <dbReference type="NCBI Taxonomy" id="2583991"/>
    <lineage>
        <taxon>Bacteria</taxon>
        <taxon>Pseudomonadati</taxon>
        <taxon>Bacteroidota</taxon>
        <taxon>Flavobacteriia</taxon>
        <taxon>Flavobacteriales</taxon>
        <taxon>Flavobacteriaceae</taxon>
        <taxon>Christiangramia</taxon>
    </lineage>
</organism>
<keyword evidence="6" id="KW-1185">Reference proteome</keyword>
<feature type="domain" description="PKD" evidence="4">
    <location>
        <begin position="1108"/>
        <end position="1143"/>
    </location>
</feature>
<feature type="region of interest" description="Disordered" evidence="3">
    <location>
        <begin position="989"/>
        <end position="1011"/>
    </location>
</feature>
<dbReference type="InterPro" id="IPR001791">
    <property type="entry name" value="Laminin_G"/>
</dbReference>
<evidence type="ECO:0000256" key="2">
    <source>
        <dbReference type="ARBA" id="ARBA00023157"/>
    </source>
</evidence>
<sequence length="2499" mass="270131">MHKITRGSQIRYLLIALTLLISITSISGVDGDFILNITSDHTNSSCNSSNDGSIAINVTGGDGNYNYHWTGPNGFTATSKDISNLSPGSYTVTVTDESDGENSETIIVAEPDELIIANSTTTPVSCNGGNDGTVTAGTISGGNTTFQYSIDGSNFQSSKTFNDLSAGNYTITVRDEKGCEDTETVTIAEPNELIITGSTTAPVSCNGGTDGSVTAGTISGGNTTFEYSIDGTNFQSSKIFNDLSAGNYTITVRDDKGCQDTETVTVAQPDELIIDNSTTTPVSCNGGNDGTVTAGTITGGNTTFQYSIDGSNFQSSKVFNDLSAGNYTITVRDDKNCEDTETVTVTEPDELIIANSTTTPVSCNGGNDGSVTAGTISGGNTTFQFSIDGSNFQSSKVFNDLSAGNYTITVRDDKNCEDTETVTVTEPDELIIANSTTTPVSCNGGNDGSVTAGTISGGNTTFQFSIDGTNFQSSKVFNDLSAGNYTITVRDDKNCEDTETVTVTEPDELIIANSTTTPVSCNGGNDGSVTAGTITGGNTTFQYSIDGTNFQSSKVFNDLAAGNYTITVRDDKNCEDTETVTVTEPDELIIANSTTTPVSCNGGNDGTVTAGTISGGNITFQYSIDGTNFQSSKTFNDLAAGNYTITVRDDKGCQDTETVTVAQPDELIIANSTTTPVSCNGGNDGTVTAGTISGGNSNFQFSIDGSNFQSSKTFNDLSAGNYTITVRDDKNCEDTETVTVTEPDELIIANSTTTPVSCNGGNDGTVTAGTITGGNSTFQYSIDGSNFQSSKTFNDLSAGNYTITVRDDKNCEDTETVTVTEPDQLNISGTSTSAVSCNGGNDGSINVGTVTGGTSPYLYSLDNANFQSSPAFENLPAAEYTVFIVDDNGCSLQDFIEITEPEQLDADISKTNVNCYGDATGKINLTNVEGGHNNYEFSLDEVTWQGDSEFTGLVAGTYSVFMRDADYPGCSRLLDNEVVITQPSAPLSVTATSNPTTSFGSSTGSATANPTGGTPGYTYEWRLEGNNAVIKTTKTANNLAAGTYEVTVIDAKGCISSITSITVRDALFAEIESATQCEGDNIEDGQIRTGFFRTANLTALGGYGNYEYSWNFADGGPVRTGPGEHSVNYNTPGNKSITLTITDRDNSGNVFQTLTLNYQQYVGLCHEPCGQAQNAQFDVDAIYIGDINGVELDLDDPTVCNPSVNKYLFLPVSKNVNMYNPYTEVTFKTTNGITDFFETQSDTGCKDEDEIDEIPASENQGKVNKVGDFIRLTNEPIEYNCNDALEIEGFYITYTNVSKKDCFSNNKGFCYSINEPVTVPTPVYVEATPTDILCKGESTGIINARGTGGFAPYRFNITGANDVYSSSNTFNNLAAGTYTVYIEDSRGNRNSDSVVIEEPATVITLNIVPDNPDCFGDLGSATATASGGTPLSGNAYEYLWNDPNEQTTATATNLTAGTYTVTVTDANGCQEIESVTIVEPVELTVPDAGEPQSLGCGIFETTLNANTPTEGNGEWSIDTGNSAMGGTIIDTDDPNSGFTGNPGTYTLNWTIANADGSCSQTDTVTIEFAGDCNALDFDGEDDHISMGDNYGFTSGAFTFEIWVKPESTSGLKTIFSKKDKSNPTAGGYDLIINNGSPTFRWGNKSATTSKIINTSRWYHLAVVFQNNTARLYVDGIEVGNTSGTSNPSTTVAPFLMGAIYDSASPWSPKNYFSGWMEEFRIWNKALIPEQIRFMMNQRLDLISSPNSATPIDGELIQHRNTGSYHQDNQNYNLDQNNKRWYDLNWGDLQGYYRLISNDPDPAENLISHDISLKPSAGLTPDLALTKADGKLINIETEQENTAPLPYISNQDGSWRDKSTWLRPDVWNVPNGKGINDNPINWNIVEVNNNIFSTAQDIQVLGLFSKLGELLIDGNVEDESGQGLTVTHYLRLDGSINLEGNSQLIQTEGSILEEASSGYIDIDQQGTANSFNYNYWSSPVSTTGNPNNSGYTIEDILLDGSDPDAPATIDFNNQYHWADGNYTGNARISTYWLYNFGDPEDDFNGEADDYFSWSQFDQTESLPPGIGYTMKGTRGYVPISTRQNYTFRGKPHNGDISVSVGVDQNLLTGNPYPSAIDALQFINENISDFNGALYFWDHFGKEDSHYLEEYVGGYAVYNLSGGISSASSVDSRINNNEDSSQKDPPGQFIPVGQAFFINTKGVDNPITITYKNKYRAFILESEKDNNGNDLSQFHSQEKDNPKADQDKANLDERYKIRLKFESPKGYHRQILVTADENATGGFDLGYDAPLIENNVEDMYWMISDTEFVIQAVPDFEPERVLPLGIKVAEAGEFTIRVDETENLKSSFEIFLKDNSNDEYYKISEEDFTTTIEETGSFNDRFEVVFRNKNSVEETEENESEEPEKENPVQPENPDLEPKDEFLSLDYYKDTDEISLENPDLLNIERVEIYSVSGQRIMSFENIPSEQVVRLRIRQQLSAAVYIVKLFSEDKIITKKIIITK</sequence>
<dbReference type="Proteomes" id="UP000315131">
    <property type="component" value="Unassembled WGS sequence"/>
</dbReference>
<evidence type="ECO:0000256" key="1">
    <source>
        <dbReference type="ARBA" id="ARBA00022729"/>
    </source>
</evidence>
<dbReference type="CDD" id="cd00146">
    <property type="entry name" value="PKD"/>
    <property type="match status" value="1"/>
</dbReference>
<dbReference type="PROSITE" id="PS50093">
    <property type="entry name" value="PKD"/>
    <property type="match status" value="1"/>
</dbReference>
<dbReference type="GO" id="GO:0004553">
    <property type="term" value="F:hydrolase activity, hydrolyzing O-glycosyl compounds"/>
    <property type="evidence" value="ECO:0007669"/>
    <property type="project" value="UniProtKB-ARBA"/>
</dbReference>
<dbReference type="SUPFAM" id="SSF49899">
    <property type="entry name" value="Concanavalin A-like lectins/glucanases"/>
    <property type="match status" value="1"/>
</dbReference>
<feature type="region of interest" description="Disordered" evidence="3">
    <location>
        <begin position="2388"/>
        <end position="2416"/>
    </location>
</feature>
<dbReference type="Gene3D" id="2.60.120.200">
    <property type="match status" value="1"/>
</dbReference>
<dbReference type="GO" id="GO:0005975">
    <property type="term" value="P:carbohydrate metabolic process"/>
    <property type="evidence" value="ECO:0007669"/>
    <property type="project" value="UniProtKB-ARBA"/>
</dbReference>
<evidence type="ECO:0000256" key="3">
    <source>
        <dbReference type="SAM" id="MobiDB-lite"/>
    </source>
</evidence>
<reference evidence="5 6" key="1">
    <citation type="submission" date="2019-06" db="EMBL/GenBank/DDBJ databases">
        <title>Gramella sabulilitoris sp. nov., isolated from a marine sand.</title>
        <authorList>
            <person name="Yoon J.-H."/>
        </authorList>
    </citation>
    <scope>NUCLEOTIDE SEQUENCE [LARGE SCALE GENOMIC DNA]</scope>
    <source>
        <strain evidence="5 6">HSMS-1</strain>
    </source>
</reference>
<dbReference type="OrthoDB" id="2582440at2"/>
<feature type="compositionally biased region" description="Acidic residues" evidence="3">
    <location>
        <begin position="2391"/>
        <end position="2402"/>
    </location>
</feature>
<dbReference type="RefSeq" id="WP_143411242.1">
    <property type="nucleotide sequence ID" value="NZ_VHSF01000003.1"/>
</dbReference>
<dbReference type="Gene3D" id="2.60.40.10">
    <property type="entry name" value="Immunoglobulins"/>
    <property type="match status" value="2"/>
</dbReference>
<evidence type="ECO:0000259" key="4">
    <source>
        <dbReference type="PROSITE" id="PS50093"/>
    </source>
</evidence>
<dbReference type="CDD" id="cd00110">
    <property type="entry name" value="LamG"/>
    <property type="match status" value="1"/>
</dbReference>
<dbReference type="SMART" id="SM00560">
    <property type="entry name" value="LamGL"/>
    <property type="match status" value="1"/>
</dbReference>
<dbReference type="EMBL" id="VHSF01000003">
    <property type="protein sequence ID" value="TRO64046.1"/>
    <property type="molecule type" value="Genomic_DNA"/>
</dbReference>
<dbReference type="InterPro" id="IPR006558">
    <property type="entry name" value="LamG-like"/>
</dbReference>
<gene>
    <name evidence="5" type="ORF">FGM01_11090</name>
</gene>
<dbReference type="SUPFAM" id="SSF49299">
    <property type="entry name" value="PKD domain"/>
    <property type="match status" value="1"/>
</dbReference>
<dbReference type="InterPro" id="IPR000601">
    <property type="entry name" value="PKD_dom"/>
</dbReference>
<evidence type="ECO:0000313" key="6">
    <source>
        <dbReference type="Proteomes" id="UP000315131"/>
    </source>
</evidence>
<name>A0A550HZ97_9FLAO</name>
<feature type="region of interest" description="Disordered" evidence="3">
    <location>
        <begin position="2227"/>
        <end position="2247"/>
    </location>
</feature>
<dbReference type="Gene3D" id="2.60.40.740">
    <property type="match status" value="2"/>
</dbReference>
<dbReference type="InterPro" id="IPR013783">
    <property type="entry name" value="Ig-like_fold"/>
</dbReference>
<dbReference type="InterPro" id="IPR013320">
    <property type="entry name" value="ConA-like_dom_sf"/>
</dbReference>
<comment type="caution">
    <text evidence="5">The sequence shown here is derived from an EMBL/GenBank/DDBJ whole genome shotgun (WGS) entry which is preliminary data.</text>
</comment>
<dbReference type="Pfam" id="PF13573">
    <property type="entry name" value="SprB"/>
    <property type="match status" value="14"/>
</dbReference>
<keyword evidence="1" id="KW-0732">Signal</keyword>
<feature type="compositionally biased region" description="Low complexity" evidence="3">
    <location>
        <begin position="992"/>
        <end position="1009"/>
    </location>
</feature>
<keyword evidence="2" id="KW-1015">Disulfide bond</keyword>
<dbReference type="InterPro" id="IPR026444">
    <property type="entry name" value="Secre_tail"/>
</dbReference>
<feature type="compositionally biased region" description="Basic and acidic residues" evidence="3">
    <location>
        <begin position="2234"/>
        <end position="2247"/>
    </location>
</feature>
<accession>A0A550HZ97</accession>